<evidence type="ECO:0000313" key="1">
    <source>
        <dbReference type="EMBL" id="KAJ4717402.1"/>
    </source>
</evidence>
<organism evidence="1 2">
    <name type="scientific">Melia azedarach</name>
    <name type="common">Chinaberry tree</name>
    <dbReference type="NCBI Taxonomy" id="155640"/>
    <lineage>
        <taxon>Eukaryota</taxon>
        <taxon>Viridiplantae</taxon>
        <taxon>Streptophyta</taxon>
        <taxon>Embryophyta</taxon>
        <taxon>Tracheophyta</taxon>
        <taxon>Spermatophyta</taxon>
        <taxon>Magnoliopsida</taxon>
        <taxon>eudicotyledons</taxon>
        <taxon>Gunneridae</taxon>
        <taxon>Pentapetalae</taxon>
        <taxon>rosids</taxon>
        <taxon>malvids</taxon>
        <taxon>Sapindales</taxon>
        <taxon>Meliaceae</taxon>
        <taxon>Melia</taxon>
    </lineage>
</organism>
<keyword evidence="2" id="KW-1185">Reference proteome</keyword>
<gene>
    <name evidence="1" type="ORF">OWV82_012293</name>
</gene>
<protein>
    <submittedName>
        <fullName evidence="1">O-methyltransferase</fullName>
    </submittedName>
</protein>
<proteinExistence type="predicted"/>
<comment type="caution">
    <text evidence="1">The sequence shown here is derived from an EMBL/GenBank/DDBJ whole genome shotgun (WGS) entry which is preliminary data.</text>
</comment>
<accession>A0ACC1Y2H4</accession>
<sequence length="362" mass="39947">MASTPAGNDFAEISKQINGAVKAMALKCAVELRIADIIHSHNPPMTLSEIASCIDSPSPHGEIMISNLRRIMRLLVHNKMFSVSKSNSPEDDEDEEALYGLSNLSKWILHDSDASLVPLLLCLNDPHILASLHYLSQSVKEGGIAFNNAHGCNVWDYYALQNPELSKTFYGAMSSLTKIKAREILAGYKDGFLGITSLTDVGGGTGTLMYEIVKSYPHIKAINFDLPHVVATAPMYNVRVLHVGGDMFQGSIPKTNAIFIKAILHDWKDEDGVKVLKNCWKAIPKQSGKIIIVDIVLDPEGNGLFGEFALENDLRMMALHGGKERTETEWKILLKKGRLPSLQNHQSSNYLALYYRGLSTVI</sequence>
<dbReference type="Proteomes" id="UP001164539">
    <property type="component" value="Chromosome 6"/>
</dbReference>
<reference evidence="1 2" key="1">
    <citation type="journal article" date="2023" name="Science">
        <title>Complex scaffold remodeling in plant triterpene biosynthesis.</title>
        <authorList>
            <person name="De La Pena R."/>
            <person name="Hodgson H."/>
            <person name="Liu J.C."/>
            <person name="Stephenson M.J."/>
            <person name="Martin A.C."/>
            <person name="Owen C."/>
            <person name="Harkess A."/>
            <person name="Leebens-Mack J."/>
            <person name="Jimenez L.E."/>
            <person name="Osbourn A."/>
            <person name="Sattely E.S."/>
        </authorList>
    </citation>
    <scope>NUCLEOTIDE SEQUENCE [LARGE SCALE GENOMIC DNA]</scope>
    <source>
        <strain evidence="2">cv. JPN11</strain>
        <tissue evidence="1">Leaf</tissue>
    </source>
</reference>
<dbReference type="EMBL" id="CM051399">
    <property type="protein sequence ID" value="KAJ4717402.1"/>
    <property type="molecule type" value="Genomic_DNA"/>
</dbReference>
<evidence type="ECO:0000313" key="2">
    <source>
        <dbReference type="Proteomes" id="UP001164539"/>
    </source>
</evidence>
<name>A0ACC1Y2H4_MELAZ</name>